<evidence type="ECO:0000313" key="10">
    <source>
        <dbReference type="EMBL" id="OGC57294.1"/>
    </source>
</evidence>
<feature type="transmembrane region" description="Helical" evidence="8">
    <location>
        <begin position="107"/>
        <end position="124"/>
    </location>
</feature>
<name>A0A1F4VJI1_UNCKA</name>
<gene>
    <name evidence="10" type="ORF">A3H26_03365</name>
</gene>
<keyword evidence="3" id="KW-0328">Glycosyltransferase</keyword>
<dbReference type="PANTHER" id="PTHR33908:SF11">
    <property type="entry name" value="MEMBRANE PROTEIN"/>
    <property type="match status" value="1"/>
</dbReference>
<dbReference type="AlphaFoldDB" id="A0A1F4VJI1"/>
<feature type="transmembrane region" description="Helical" evidence="8">
    <location>
        <begin position="281"/>
        <end position="299"/>
    </location>
</feature>
<dbReference type="GO" id="GO:0005886">
    <property type="term" value="C:plasma membrane"/>
    <property type="evidence" value="ECO:0007669"/>
    <property type="project" value="UniProtKB-SubCell"/>
</dbReference>
<feature type="transmembrane region" description="Helical" evidence="8">
    <location>
        <begin position="203"/>
        <end position="226"/>
    </location>
</feature>
<feature type="transmembrane region" description="Helical" evidence="8">
    <location>
        <begin position="78"/>
        <end position="95"/>
    </location>
</feature>
<organism evidence="10 11">
    <name type="scientific">candidate division WWE3 bacterium RIFCSPLOWO2_12_FULL_36_10</name>
    <dbReference type="NCBI Taxonomy" id="1802630"/>
    <lineage>
        <taxon>Bacteria</taxon>
        <taxon>Katanobacteria</taxon>
    </lineage>
</organism>
<evidence type="ECO:0000313" key="11">
    <source>
        <dbReference type="Proteomes" id="UP000177763"/>
    </source>
</evidence>
<keyword evidence="2" id="KW-1003">Cell membrane</keyword>
<feature type="transmembrane region" description="Helical" evidence="8">
    <location>
        <begin position="154"/>
        <end position="170"/>
    </location>
</feature>
<keyword evidence="5 8" id="KW-0812">Transmembrane</keyword>
<evidence type="ECO:0000256" key="4">
    <source>
        <dbReference type="ARBA" id="ARBA00022679"/>
    </source>
</evidence>
<feature type="domain" description="Glycosyltransferase RgtA/B/C/D-like" evidence="9">
    <location>
        <begin position="76"/>
        <end position="193"/>
    </location>
</feature>
<proteinExistence type="predicted"/>
<evidence type="ECO:0000256" key="8">
    <source>
        <dbReference type="SAM" id="Phobius"/>
    </source>
</evidence>
<evidence type="ECO:0000256" key="6">
    <source>
        <dbReference type="ARBA" id="ARBA00022989"/>
    </source>
</evidence>
<dbReference type="GO" id="GO:0016763">
    <property type="term" value="F:pentosyltransferase activity"/>
    <property type="evidence" value="ECO:0007669"/>
    <property type="project" value="TreeGrafter"/>
</dbReference>
<comment type="subcellular location">
    <subcellularLocation>
        <location evidence="1">Cell membrane</location>
        <topology evidence="1">Multi-pass membrane protein</topology>
    </subcellularLocation>
</comment>
<comment type="caution">
    <text evidence="10">The sequence shown here is derived from an EMBL/GenBank/DDBJ whole genome shotgun (WGS) entry which is preliminary data.</text>
</comment>
<sequence length="496" mass="57819">MSTKLKYITFSILTAVTIWLRLVNLGYSDYQGDEIKALFLPTVGQGLMKFIFAQRKGPIQFFITYLIKFLDPHYLNEFLVRLPFALAGILAVIIFYKLIDKHFGHKLALYSAFFMSANGLFVAFSRIAQYQSFVILFCILALYFFTLAIKEKKWMILGLYLGMISWAISMLSHYDGVFIAPFAFYLLFRWFKSFPGISIKTRLLHLTLSSLLGAGVVLSFYVPFFISVSDKTKDYWLDRLEGGEGKISSSIVTFKVYNPKLVFYFYCLLSAFSVYRIKKSWIFIVWLLFPWIVFELIANIPGTHIYTYLIPLFIIMAFGIDTIESILKKLFKPKFGSAISITGLVILFTFTSYLSHIVFVDHSKEYPWENKKFLVWTLYKPNVIFHLSMFGFPYYRHWEGIGNFVTQGKNNGFYSTNERKSIARYFIPFSKDTDSAGHFVFIKNPQTFTNEILQEKALYWSKKYKPDRIFYNNGREVVNIYYMPSGNIDVTKSMGY</sequence>
<accession>A0A1F4VJI1</accession>
<dbReference type="PANTHER" id="PTHR33908">
    <property type="entry name" value="MANNOSYLTRANSFERASE YKCB-RELATED"/>
    <property type="match status" value="1"/>
</dbReference>
<feature type="transmembrane region" description="Helical" evidence="8">
    <location>
        <begin position="256"/>
        <end position="274"/>
    </location>
</feature>
<protein>
    <recommendedName>
        <fullName evidence="9">Glycosyltransferase RgtA/B/C/D-like domain-containing protein</fullName>
    </recommendedName>
</protein>
<evidence type="ECO:0000256" key="3">
    <source>
        <dbReference type="ARBA" id="ARBA00022676"/>
    </source>
</evidence>
<evidence type="ECO:0000256" key="2">
    <source>
        <dbReference type="ARBA" id="ARBA00022475"/>
    </source>
</evidence>
<evidence type="ECO:0000256" key="7">
    <source>
        <dbReference type="ARBA" id="ARBA00023136"/>
    </source>
</evidence>
<keyword evidence="4" id="KW-0808">Transferase</keyword>
<dbReference type="Pfam" id="PF13231">
    <property type="entry name" value="PMT_2"/>
    <property type="match status" value="1"/>
</dbReference>
<dbReference type="STRING" id="1802630.A3H26_03365"/>
<dbReference type="GO" id="GO:0009103">
    <property type="term" value="P:lipopolysaccharide biosynthetic process"/>
    <property type="evidence" value="ECO:0007669"/>
    <property type="project" value="UniProtKB-ARBA"/>
</dbReference>
<dbReference type="Proteomes" id="UP000177763">
    <property type="component" value="Unassembled WGS sequence"/>
</dbReference>
<evidence type="ECO:0000256" key="1">
    <source>
        <dbReference type="ARBA" id="ARBA00004651"/>
    </source>
</evidence>
<feature type="transmembrane region" description="Helical" evidence="8">
    <location>
        <begin position="305"/>
        <end position="323"/>
    </location>
</feature>
<feature type="transmembrane region" description="Helical" evidence="8">
    <location>
        <begin position="7"/>
        <end position="27"/>
    </location>
</feature>
<keyword evidence="6 8" id="KW-1133">Transmembrane helix</keyword>
<keyword evidence="7 8" id="KW-0472">Membrane</keyword>
<evidence type="ECO:0000259" key="9">
    <source>
        <dbReference type="Pfam" id="PF13231"/>
    </source>
</evidence>
<dbReference type="InterPro" id="IPR050297">
    <property type="entry name" value="LipidA_mod_glycosyltrf_83"/>
</dbReference>
<feature type="transmembrane region" description="Helical" evidence="8">
    <location>
        <begin position="130"/>
        <end position="149"/>
    </location>
</feature>
<dbReference type="InterPro" id="IPR038731">
    <property type="entry name" value="RgtA/B/C-like"/>
</dbReference>
<feature type="transmembrane region" description="Helical" evidence="8">
    <location>
        <begin position="373"/>
        <end position="395"/>
    </location>
</feature>
<reference evidence="10 11" key="1">
    <citation type="journal article" date="2016" name="Nat. Commun.">
        <title>Thousands of microbial genomes shed light on interconnected biogeochemical processes in an aquifer system.</title>
        <authorList>
            <person name="Anantharaman K."/>
            <person name="Brown C.T."/>
            <person name="Hug L.A."/>
            <person name="Sharon I."/>
            <person name="Castelle C.J."/>
            <person name="Probst A.J."/>
            <person name="Thomas B.C."/>
            <person name="Singh A."/>
            <person name="Wilkins M.J."/>
            <person name="Karaoz U."/>
            <person name="Brodie E.L."/>
            <person name="Williams K.H."/>
            <person name="Hubbard S.S."/>
            <person name="Banfield J.F."/>
        </authorList>
    </citation>
    <scope>NUCLEOTIDE SEQUENCE [LARGE SCALE GENOMIC DNA]</scope>
</reference>
<feature type="transmembrane region" description="Helical" evidence="8">
    <location>
        <begin position="335"/>
        <end position="353"/>
    </location>
</feature>
<dbReference type="EMBL" id="MEVN01000017">
    <property type="protein sequence ID" value="OGC57294.1"/>
    <property type="molecule type" value="Genomic_DNA"/>
</dbReference>
<evidence type="ECO:0000256" key="5">
    <source>
        <dbReference type="ARBA" id="ARBA00022692"/>
    </source>
</evidence>